<dbReference type="CDD" id="cd09604">
    <property type="entry name" value="M1_APN_like"/>
    <property type="match status" value="1"/>
</dbReference>
<evidence type="ECO:0000256" key="2">
    <source>
        <dbReference type="PIRSR" id="PIRSR634015-3"/>
    </source>
</evidence>
<name>A0A7V4U1Y4_CALAY</name>
<feature type="domain" description="Peptidase M1 membrane alanine aminopeptidase" evidence="3">
    <location>
        <begin position="331"/>
        <end position="536"/>
    </location>
</feature>
<evidence type="ECO:0000313" key="4">
    <source>
        <dbReference type="EMBL" id="HGY55404.1"/>
    </source>
</evidence>
<feature type="binding site" evidence="2">
    <location>
        <position position="379"/>
    </location>
    <ligand>
        <name>Zn(2+)</name>
        <dbReference type="ChEBI" id="CHEBI:29105"/>
        <note>catalytic</note>
    </ligand>
</feature>
<comment type="cofactor">
    <cofactor evidence="2">
        <name>Zn(2+)</name>
        <dbReference type="ChEBI" id="CHEBI:29105"/>
    </cofactor>
    <text evidence="2">Binds 1 zinc ion per subunit.</text>
</comment>
<feature type="binding site" evidence="2">
    <location>
        <position position="383"/>
    </location>
    <ligand>
        <name>Zn(2+)</name>
        <dbReference type="ChEBI" id="CHEBI:29105"/>
        <note>catalytic</note>
    </ligand>
</feature>
<dbReference type="GO" id="GO:0008237">
    <property type="term" value="F:metallopeptidase activity"/>
    <property type="evidence" value="ECO:0007669"/>
    <property type="project" value="InterPro"/>
</dbReference>
<dbReference type="GO" id="GO:0008270">
    <property type="term" value="F:zinc ion binding"/>
    <property type="evidence" value="ECO:0007669"/>
    <property type="project" value="InterPro"/>
</dbReference>
<dbReference type="SUPFAM" id="SSF63737">
    <property type="entry name" value="Leukotriene A4 hydrolase N-terminal domain"/>
    <property type="match status" value="1"/>
</dbReference>
<feature type="binding site" evidence="2">
    <location>
        <position position="402"/>
    </location>
    <ligand>
        <name>Zn(2+)</name>
        <dbReference type="ChEBI" id="CHEBI:29105"/>
        <note>catalytic</note>
    </ligand>
</feature>
<feature type="active site" description="Proton donor" evidence="1">
    <location>
        <position position="477"/>
    </location>
</feature>
<dbReference type="Proteomes" id="UP000885779">
    <property type="component" value="Unassembled WGS sequence"/>
</dbReference>
<dbReference type="InterPro" id="IPR014782">
    <property type="entry name" value="Peptidase_M1_dom"/>
</dbReference>
<reference evidence="4" key="1">
    <citation type="journal article" date="2020" name="mSystems">
        <title>Genome- and Community-Level Interaction Insights into Carbon Utilization and Element Cycling Functions of Hydrothermarchaeota in Hydrothermal Sediment.</title>
        <authorList>
            <person name="Zhou Z."/>
            <person name="Liu Y."/>
            <person name="Xu W."/>
            <person name="Pan J."/>
            <person name="Luo Z.H."/>
            <person name="Li M."/>
        </authorList>
    </citation>
    <scope>NUCLEOTIDE SEQUENCE [LARGE SCALE GENOMIC DNA]</scope>
    <source>
        <strain evidence="4">HyVt-577</strain>
    </source>
</reference>
<dbReference type="Gene3D" id="2.60.40.1730">
    <property type="entry name" value="tricorn interacting facor f3 domain"/>
    <property type="match status" value="1"/>
</dbReference>
<dbReference type="InterPro" id="IPR027268">
    <property type="entry name" value="Peptidase_M4/M1_CTD_sf"/>
</dbReference>
<gene>
    <name evidence="4" type="ORF">ENK44_06880</name>
</gene>
<comment type="caution">
    <text evidence="4">The sequence shown here is derived from an EMBL/GenBank/DDBJ whole genome shotgun (WGS) entry which is preliminary data.</text>
</comment>
<dbReference type="Gene3D" id="1.10.390.10">
    <property type="entry name" value="Neutral Protease Domain 2"/>
    <property type="match status" value="1"/>
</dbReference>
<feature type="active site" description="Proton acceptor" evidence="1">
    <location>
        <position position="380"/>
    </location>
</feature>
<organism evidence="4">
    <name type="scientific">Caldithrix abyssi</name>
    <dbReference type="NCBI Taxonomy" id="187145"/>
    <lineage>
        <taxon>Bacteria</taxon>
        <taxon>Pseudomonadati</taxon>
        <taxon>Calditrichota</taxon>
        <taxon>Calditrichia</taxon>
        <taxon>Calditrichales</taxon>
        <taxon>Calditrichaceae</taxon>
        <taxon>Caldithrix</taxon>
    </lineage>
</organism>
<keyword evidence="2" id="KW-0862">Zinc</keyword>
<dbReference type="Pfam" id="PF01433">
    <property type="entry name" value="Peptidase_M1"/>
    <property type="match status" value="1"/>
</dbReference>
<dbReference type="InterPro" id="IPR034015">
    <property type="entry name" value="M1_LTA4H"/>
</dbReference>
<dbReference type="SUPFAM" id="SSF55486">
    <property type="entry name" value="Metalloproteases ('zincins'), catalytic domain"/>
    <property type="match status" value="1"/>
</dbReference>
<keyword evidence="2" id="KW-0479">Metal-binding</keyword>
<evidence type="ECO:0000256" key="1">
    <source>
        <dbReference type="PIRSR" id="PIRSR634015-1"/>
    </source>
</evidence>
<dbReference type="InterPro" id="IPR042097">
    <property type="entry name" value="Aminopeptidase_N-like_N_sf"/>
</dbReference>
<accession>A0A7V4U1Y4</accession>
<sequence length="694" mass="80310">MKQLYITLIFFLGIGLSIALAAPPDVVQYKIDVRLDTSSQMLYGKEILTWHNLSNDRVKDIYLHLYWNAFKNEESAYLSESAESQGRSNHSGHLDEIEDAGWIRLKQVTLSDGRSLKEAMQYVTPDLPRRPGDQTVLRIDLPEVVQPGGSVRLHIDFEAKIPKAIARAGYYNNNYFISQWFPKPGVYQAGKGWNCHAYHYFSEFFADFADFDVRITVPQDFVVGASGVNTERVVNDTAGTVTYRYQQNHIHDFAWTAGQRFIKKERLFNPDSLISEDEYRHYASLFNLPLDSVRLTPVKLILLIRPEHENQIERHFQATEQSVKYLGLWFGRYPYPTLTVVDPPYRTGSSGMEYPTLVTAATRPIIAEEGWIPDGVIAHEFAHNYWYGMAANNEFEEAWLDEGITTYSEDKVMQAMHGKTKMIVTFGPFPISRYFDQIRYSSWERARSSALHIVETDPVVTPSWQFYDIYSYFLNVYERTALNLFTLERLLGKDTMLRVLRTFQSRYRYRHPTTQDFIGIVNEVSGRDMRWFFDEFFYGDRLFDYGVGSLVSHKIVPPIGVFDSDSGMVVVSRDSLEGRTEPDSLTRYKTIVRVRRYGQARPGGDVRIKLLVAFADSTTETRYWDGRKRWQEFRFETAARAVYAQVDPDTLFLLDANLANNSYRTETKSAGINRWAGKFLFWLQNLLTIITLIS</sequence>
<protein>
    <submittedName>
        <fullName evidence="4">M1 family peptidase</fullName>
    </submittedName>
</protein>
<proteinExistence type="predicted"/>
<dbReference type="PANTHER" id="PTHR45726:SF3">
    <property type="entry name" value="LEUKOTRIENE A-4 HYDROLASE"/>
    <property type="match status" value="1"/>
</dbReference>
<dbReference type="PANTHER" id="PTHR45726">
    <property type="entry name" value="LEUKOTRIENE A-4 HYDROLASE"/>
    <property type="match status" value="1"/>
</dbReference>
<evidence type="ECO:0000259" key="3">
    <source>
        <dbReference type="Pfam" id="PF01433"/>
    </source>
</evidence>
<dbReference type="AlphaFoldDB" id="A0A7V4U1Y4"/>
<dbReference type="EMBL" id="DRQG01000065">
    <property type="protein sequence ID" value="HGY55404.1"/>
    <property type="molecule type" value="Genomic_DNA"/>
</dbReference>